<accession>A0A1G8VID5</accession>
<dbReference type="RefSeq" id="WP_091393001.1">
    <property type="nucleotide sequence ID" value="NZ_BKAI01000003.1"/>
</dbReference>
<dbReference type="STRING" id="1128970.SAMN04487935_1335"/>
<organism evidence="1 2">
    <name type="scientific">Flavobacterium noncentrifugens</name>
    <dbReference type="NCBI Taxonomy" id="1128970"/>
    <lineage>
        <taxon>Bacteria</taxon>
        <taxon>Pseudomonadati</taxon>
        <taxon>Bacteroidota</taxon>
        <taxon>Flavobacteriia</taxon>
        <taxon>Flavobacteriales</taxon>
        <taxon>Flavobacteriaceae</taxon>
        <taxon>Flavobacterium</taxon>
    </lineage>
</organism>
<dbReference type="NCBIfam" id="TIGR02453">
    <property type="entry name" value="TIGR02453 family protein"/>
    <property type="match status" value="1"/>
</dbReference>
<evidence type="ECO:0000313" key="1">
    <source>
        <dbReference type="EMBL" id="SDJ64920.1"/>
    </source>
</evidence>
<dbReference type="PANTHER" id="PTHR36452:SF1">
    <property type="entry name" value="DUF2461 DOMAIN-CONTAINING PROTEIN"/>
    <property type="match status" value="1"/>
</dbReference>
<evidence type="ECO:0000313" key="2">
    <source>
        <dbReference type="Proteomes" id="UP000199580"/>
    </source>
</evidence>
<protein>
    <submittedName>
        <fullName evidence="1">TIGR02453 family protein</fullName>
    </submittedName>
</protein>
<dbReference type="OrthoDB" id="9794241at2"/>
<sequence length="223" mass="25986">MISKESLKFLDDLKKNNNRDWFLANKSRYESYKKEYYQLVQDFLDEIKPNDHMLDHLEVKNCVFRVNRDIRFSNDKTPYKTHMGIWMSAGSKNTNLSGYYIHIENGASFIAAGLYWPDAPDLKKVRKEIAFFYDELEDIVDDKNFKSVFGALDRDNVLKTSPKDFEKDHPAIEFLKLKSFTASAKIDDKTLTDKDFVKKTAAKLIALKPLNEFLNRALTSDES</sequence>
<reference evidence="1 2" key="1">
    <citation type="submission" date="2016-10" db="EMBL/GenBank/DDBJ databases">
        <authorList>
            <person name="de Groot N.N."/>
        </authorList>
    </citation>
    <scope>NUCLEOTIDE SEQUENCE [LARGE SCALE GENOMIC DNA]</scope>
    <source>
        <strain evidence="1 2">CGMCC 1.10076</strain>
    </source>
</reference>
<dbReference type="Pfam" id="PF09365">
    <property type="entry name" value="DUF2461"/>
    <property type="match status" value="1"/>
</dbReference>
<dbReference type="Proteomes" id="UP000199580">
    <property type="component" value="Unassembled WGS sequence"/>
</dbReference>
<dbReference type="PIRSF" id="PIRSF028451">
    <property type="entry name" value="UCP028451"/>
    <property type="match status" value="1"/>
</dbReference>
<proteinExistence type="predicted"/>
<dbReference type="AlphaFoldDB" id="A0A1G8VID5"/>
<name>A0A1G8VID5_9FLAO</name>
<dbReference type="PANTHER" id="PTHR36452">
    <property type="entry name" value="CHROMOSOME 12, WHOLE GENOME SHOTGUN SEQUENCE"/>
    <property type="match status" value="1"/>
</dbReference>
<keyword evidence="2" id="KW-1185">Reference proteome</keyword>
<gene>
    <name evidence="1" type="ORF">SAMN04487935_1335</name>
</gene>
<dbReference type="EMBL" id="FNEZ01000002">
    <property type="protein sequence ID" value="SDJ64920.1"/>
    <property type="molecule type" value="Genomic_DNA"/>
</dbReference>
<dbReference type="InterPro" id="IPR012808">
    <property type="entry name" value="CHP02453"/>
</dbReference>
<dbReference type="InterPro" id="IPR015996">
    <property type="entry name" value="UCP028451"/>
</dbReference>